<gene>
    <name evidence="3" type="ORF">UO65_2193</name>
</gene>
<evidence type="ECO:0000313" key="3">
    <source>
        <dbReference type="EMBL" id="EWC62506.1"/>
    </source>
</evidence>
<sequence>MRGYVVEAVLSAAGAAGALTVGLRTDTTFWTVVGALLAAVALACLVTSVRMKLTGTTDPRVPRPRRLRRPRGSGLDAVPPAPTVRRFPRRTRRNPGDRIKPPSGAA</sequence>
<keyword evidence="2" id="KW-0812">Transmembrane</keyword>
<feature type="transmembrane region" description="Helical" evidence="2">
    <location>
        <begin position="28"/>
        <end position="49"/>
    </location>
</feature>
<evidence type="ECO:0000256" key="1">
    <source>
        <dbReference type="SAM" id="MobiDB-lite"/>
    </source>
</evidence>
<name>W7J0P6_9PSEU</name>
<feature type="compositionally biased region" description="Basic residues" evidence="1">
    <location>
        <begin position="62"/>
        <end position="71"/>
    </location>
</feature>
<keyword evidence="2" id="KW-0472">Membrane</keyword>
<reference evidence="3 4" key="1">
    <citation type="journal article" date="2014" name="Genome Announc.">
        <title>Draft Genome Sequence of the Antitrypanosomally Active Sponge-Associated Bacterium Actinokineospora sp. Strain EG49.</title>
        <authorList>
            <person name="Harjes J."/>
            <person name="Ryu T."/>
            <person name="Abdelmohsen U.R."/>
            <person name="Moitinho-Silva L."/>
            <person name="Horn H."/>
            <person name="Ravasi T."/>
            <person name="Hentschel U."/>
        </authorList>
    </citation>
    <scope>NUCLEOTIDE SEQUENCE [LARGE SCALE GENOMIC DNA]</scope>
    <source>
        <strain evidence="3 4">EG49</strain>
    </source>
</reference>
<evidence type="ECO:0000256" key="2">
    <source>
        <dbReference type="SAM" id="Phobius"/>
    </source>
</evidence>
<feature type="region of interest" description="Disordered" evidence="1">
    <location>
        <begin position="53"/>
        <end position="106"/>
    </location>
</feature>
<protein>
    <submittedName>
        <fullName evidence="3">Uncharacterized protein</fullName>
    </submittedName>
</protein>
<dbReference type="EMBL" id="AYXG01000077">
    <property type="protein sequence ID" value="EWC62506.1"/>
    <property type="molecule type" value="Genomic_DNA"/>
</dbReference>
<accession>W7J0P6</accession>
<evidence type="ECO:0000313" key="4">
    <source>
        <dbReference type="Proteomes" id="UP000019277"/>
    </source>
</evidence>
<keyword evidence="4" id="KW-1185">Reference proteome</keyword>
<organism evidence="3 4">
    <name type="scientific">Actinokineospora spheciospongiae</name>
    <dbReference type="NCBI Taxonomy" id="909613"/>
    <lineage>
        <taxon>Bacteria</taxon>
        <taxon>Bacillati</taxon>
        <taxon>Actinomycetota</taxon>
        <taxon>Actinomycetes</taxon>
        <taxon>Pseudonocardiales</taxon>
        <taxon>Pseudonocardiaceae</taxon>
        <taxon>Actinokineospora</taxon>
    </lineage>
</organism>
<dbReference type="RefSeq" id="WP_035281279.1">
    <property type="nucleotide sequence ID" value="NZ_QHCP01000004.1"/>
</dbReference>
<accession>A0A8E2X2I2</accession>
<dbReference type="Proteomes" id="UP000019277">
    <property type="component" value="Unassembled WGS sequence"/>
</dbReference>
<comment type="caution">
    <text evidence="3">The sequence shown here is derived from an EMBL/GenBank/DDBJ whole genome shotgun (WGS) entry which is preliminary data.</text>
</comment>
<dbReference type="AlphaFoldDB" id="W7J0P6"/>
<proteinExistence type="predicted"/>
<keyword evidence="2" id="KW-1133">Transmembrane helix</keyword>